<dbReference type="PROSITE" id="PS00107">
    <property type="entry name" value="PROTEIN_KINASE_ATP"/>
    <property type="match status" value="1"/>
</dbReference>
<feature type="binding site" evidence="3">
    <location>
        <position position="231"/>
    </location>
    <ligand>
        <name>ATP</name>
        <dbReference type="ChEBI" id="CHEBI:30616"/>
    </ligand>
</feature>
<protein>
    <recommendedName>
        <fullName evidence="4">Protein kinase domain-containing protein</fullName>
    </recommendedName>
</protein>
<dbReference type="PANTHER" id="PTHR48051:SF54">
    <property type="entry name" value="LEUCINE-RICH REPEAT-CONTAINING PROTEIN"/>
    <property type="match status" value="1"/>
</dbReference>
<evidence type="ECO:0000256" key="1">
    <source>
        <dbReference type="ARBA" id="ARBA00022614"/>
    </source>
</evidence>
<dbReference type="InterPro" id="IPR001611">
    <property type="entry name" value="Leu-rich_rpt"/>
</dbReference>
<accession>A0ABQ6C2F8</accession>
<dbReference type="RefSeq" id="WP_234266967.1">
    <property type="nucleotide sequence ID" value="NZ_BSPB01000007.1"/>
</dbReference>
<dbReference type="InterPro" id="IPR000719">
    <property type="entry name" value="Prot_kinase_dom"/>
</dbReference>
<dbReference type="SMART" id="SM00220">
    <property type="entry name" value="S_TKc"/>
    <property type="match status" value="1"/>
</dbReference>
<keyword evidence="1" id="KW-0433">Leucine-rich repeat</keyword>
<dbReference type="InterPro" id="IPR003591">
    <property type="entry name" value="Leu-rich_rpt_typical-subtyp"/>
</dbReference>
<keyword evidence="6" id="KW-1185">Reference proteome</keyword>
<keyword evidence="3" id="KW-0547">Nucleotide-binding</keyword>
<dbReference type="SUPFAM" id="SSF52058">
    <property type="entry name" value="L domain-like"/>
    <property type="match status" value="1"/>
</dbReference>
<dbReference type="PANTHER" id="PTHR48051">
    <property type="match status" value="1"/>
</dbReference>
<dbReference type="Gene3D" id="3.80.10.10">
    <property type="entry name" value="Ribonuclease Inhibitor"/>
    <property type="match status" value="2"/>
</dbReference>
<keyword evidence="3" id="KW-0067">ATP-binding</keyword>
<dbReference type="Gene3D" id="1.10.510.10">
    <property type="entry name" value="Transferase(Phosphotransferase) domain 1"/>
    <property type="match status" value="1"/>
</dbReference>
<evidence type="ECO:0000313" key="5">
    <source>
        <dbReference type="EMBL" id="GLS13894.1"/>
    </source>
</evidence>
<dbReference type="SMART" id="SM00364">
    <property type="entry name" value="LRR_BAC"/>
    <property type="match status" value="3"/>
</dbReference>
<name>A0ABQ6C2F8_9BURK</name>
<dbReference type="InterPro" id="IPR017441">
    <property type="entry name" value="Protein_kinase_ATP_BS"/>
</dbReference>
<dbReference type="SMART" id="SM00369">
    <property type="entry name" value="LRR_TYP"/>
    <property type="match status" value="5"/>
</dbReference>
<comment type="caution">
    <text evidence="5">The sequence shown here is derived from an EMBL/GenBank/DDBJ whole genome shotgun (WGS) entry which is preliminary data.</text>
</comment>
<dbReference type="SUPFAM" id="SSF56112">
    <property type="entry name" value="Protein kinase-like (PK-like)"/>
    <property type="match status" value="1"/>
</dbReference>
<evidence type="ECO:0000259" key="4">
    <source>
        <dbReference type="PROSITE" id="PS50011"/>
    </source>
</evidence>
<dbReference type="Proteomes" id="UP001156903">
    <property type="component" value="Unassembled WGS sequence"/>
</dbReference>
<dbReference type="InterPro" id="IPR050216">
    <property type="entry name" value="LRR_domain-containing"/>
</dbReference>
<proteinExistence type="predicted"/>
<evidence type="ECO:0000256" key="3">
    <source>
        <dbReference type="PROSITE-ProRule" id="PRU10141"/>
    </source>
</evidence>
<evidence type="ECO:0000313" key="6">
    <source>
        <dbReference type="Proteomes" id="UP001156903"/>
    </source>
</evidence>
<organism evidence="5 6">
    <name type="scientific">Hydrogenophaga electricum</name>
    <dbReference type="NCBI Taxonomy" id="1230953"/>
    <lineage>
        <taxon>Bacteria</taxon>
        <taxon>Pseudomonadati</taxon>
        <taxon>Pseudomonadota</taxon>
        <taxon>Betaproteobacteria</taxon>
        <taxon>Burkholderiales</taxon>
        <taxon>Comamonadaceae</taxon>
        <taxon>Hydrogenophaga</taxon>
    </lineage>
</organism>
<sequence>MHTLEQLRSGALAGTRRLDLACGLTQVPAEVFDLADSLEVLNLTGNHLDALPPDMGRLKRLRVLFASNNRFTVVPESLGDCPSLETVGFRANRIGLVPAASLPASLRSLVLTDNLLERLPERLGLMPNLQKLMLTGNRLCGLPETLAAASALELLRLAANQLGRWPTELGQLPRLAWLALAGNPCSEAGSASDALPKVDWSELAVRDRLGEGASGEVFEVRAGCRPHLALKLFKGTMGSDGLPDDELLVGAGVAAHPAVMTPVAQLQGHPEHRKGVLMPLLPAAWQDLAAPPSLERCTRDVYPVPWRIGAAQAWRLAGDVASAVAHLHAHGVMHGDLYAHNIRWDSATGQAILCDLGAATRLPMHCPDLAGKMMALEVRAFGCLVEELASGVLDSATSASLQQLADACLQTDPAERPTMAMCRERLRRA</sequence>
<feature type="domain" description="Protein kinase" evidence="4">
    <location>
        <begin position="203"/>
        <end position="429"/>
    </location>
</feature>
<dbReference type="InterPro" id="IPR011009">
    <property type="entry name" value="Kinase-like_dom_sf"/>
</dbReference>
<reference evidence="6" key="1">
    <citation type="journal article" date="2019" name="Int. J. Syst. Evol. Microbiol.">
        <title>The Global Catalogue of Microorganisms (GCM) 10K type strain sequencing project: providing services to taxonomists for standard genome sequencing and annotation.</title>
        <authorList>
            <consortium name="The Broad Institute Genomics Platform"/>
            <consortium name="The Broad Institute Genome Sequencing Center for Infectious Disease"/>
            <person name="Wu L."/>
            <person name="Ma J."/>
        </authorList>
    </citation>
    <scope>NUCLEOTIDE SEQUENCE [LARGE SCALE GENOMIC DNA]</scope>
    <source>
        <strain evidence="6">NBRC 109341</strain>
    </source>
</reference>
<dbReference type="Pfam" id="PF13855">
    <property type="entry name" value="LRR_8"/>
    <property type="match status" value="1"/>
</dbReference>
<keyword evidence="2" id="KW-0677">Repeat</keyword>
<dbReference type="InterPro" id="IPR032675">
    <property type="entry name" value="LRR_dom_sf"/>
</dbReference>
<gene>
    <name evidence="5" type="ORF">GCM10007935_13240</name>
</gene>
<dbReference type="EMBL" id="BSPB01000007">
    <property type="protein sequence ID" value="GLS13894.1"/>
    <property type="molecule type" value="Genomic_DNA"/>
</dbReference>
<dbReference type="Pfam" id="PF06293">
    <property type="entry name" value="Kdo"/>
    <property type="match status" value="1"/>
</dbReference>
<dbReference type="PROSITE" id="PS50011">
    <property type="entry name" value="PROTEIN_KINASE_DOM"/>
    <property type="match status" value="1"/>
</dbReference>
<evidence type="ECO:0000256" key="2">
    <source>
        <dbReference type="ARBA" id="ARBA00022737"/>
    </source>
</evidence>